<dbReference type="InterPro" id="IPR001509">
    <property type="entry name" value="Epimerase_deHydtase"/>
</dbReference>
<name>A0AAN6SCB2_9PEZI</name>
<dbReference type="Pfam" id="PF01370">
    <property type="entry name" value="Epimerase"/>
    <property type="match status" value="1"/>
</dbReference>
<evidence type="ECO:0000256" key="2">
    <source>
        <dbReference type="ARBA" id="ARBA00023445"/>
    </source>
</evidence>
<feature type="domain" description="NAD-dependent epimerase/dehydratase" evidence="3">
    <location>
        <begin position="21"/>
        <end position="276"/>
    </location>
</feature>
<protein>
    <submittedName>
        <fullName evidence="4">NAD(P)-binding protein</fullName>
    </submittedName>
</protein>
<evidence type="ECO:0000313" key="5">
    <source>
        <dbReference type="Proteomes" id="UP001303222"/>
    </source>
</evidence>
<evidence type="ECO:0000259" key="3">
    <source>
        <dbReference type="Pfam" id="PF01370"/>
    </source>
</evidence>
<dbReference type="AlphaFoldDB" id="A0AAN6SCB2"/>
<dbReference type="SUPFAM" id="SSF51735">
    <property type="entry name" value="NAD(P)-binding Rossmann-fold domains"/>
    <property type="match status" value="1"/>
</dbReference>
<dbReference type="PANTHER" id="PTHR10366:SF562">
    <property type="entry name" value="ALDEHYDE REDUCTASE II (AFU_ORTHOLOGUE AFUA_1G11360)"/>
    <property type="match status" value="1"/>
</dbReference>
<dbReference type="FunFam" id="3.40.50.720:FF:000426">
    <property type="entry name" value="Aldehyde reductase 2"/>
    <property type="match status" value="1"/>
</dbReference>
<keyword evidence="1" id="KW-0560">Oxidoreductase</keyword>
<dbReference type="Proteomes" id="UP001303222">
    <property type="component" value="Unassembled WGS sequence"/>
</dbReference>
<keyword evidence="5" id="KW-1185">Reference proteome</keyword>
<dbReference type="GO" id="GO:0016616">
    <property type="term" value="F:oxidoreductase activity, acting on the CH-OH group of donors, NAD or NADP as acceptor"/>
    <property type="evidence" value="ECO:0007669"/>
    <property type="project" value="TreeGrafter"/>
</dbReference>
<reference evidence="4" key="2">
    <citation type="submission" date="2023-06" db="EMBL/GenBank/DDBJ databases">
        <authorList>
            <consortium name="Lawrence Berkeley National Laboratory"/>
            <person name="Mondo S.J."/>
            <person name="Hensen N."/>
            <person name="Bonometti L."/>
            <person name="Westerberg I."/>
            <person name="Brannstrom I.O."/>
            <person name="Guillou S."/>
            <person name="Cros-Aarteil S."/>
            <person name="Calhoun S."/>
            <person name="Haridas S."/>
            <person name="Kuo A."/>
            <person name="Pangilinan J."/>
            <person name="Riley R."/>
            <person name="Labutti K."/>
            <person name="Andreopoulos B."/>
            <person name="Lipzen A."/>
            <person name="Chen C."/>
            <person name="Yanf M."/>
            <person name="Daum C."/>
            <person name="Ng V."/>
            <person name="Clum A."/>
            <person name="Steindorff A."/>
            <person name="Ohm R."/>
            <person name="Martin F."/>
            <person name="Silar P."/>
            <person name="Natvig D."/>
            <person name="Lalanne C."/>
            <person name="Gautier V."/>
            <person name="Ament-Velasquez S.L."/>
            <person name="Kruys A."/>
            <person name="Hutchinson M.I."/>
            <person name="Powell A.J."/>
            <person name="Barry K."/>
            <person name="Miller A.N."/>
            <person name="Grigoriev I.V."/>
            <person name="Debuchy R."/>
            <person name="Gladieux P."/>
            <person name="Thoren M.H."/>
            <person name="Johannesson H."/>
        </authorList>
    </citation>
    <scope>NUCLEOTIDE SEQUENCE</scope>
    <source>
        <strain evidence="4">CBS 626.80</strain>
    </source>
</reference>
<dbReference type="EMBL" id="MU859266">
    <property type="protein sequence ID" value="KAK3948380.1"/>
    <property type="molecule type" value="Genomic_DNA"/>
</dbReference>
<reference evidence="4" key="1">
    <citation type="journal article" date="2023" name="Mol. Phylogenet. Evol.">
        <title>Genome-scale phylogeny and comparative genomics of the fungal order Sordariales.</title>
        <authorList>
            <person name="Hensen N."/>
            <person name="Bonometti L."/>
            <person name="Westerberg I."/>
            <person name="Brannstrom I.O."/>
            <person name="Guillou S."/>
            <person name="Cros-Aarteil S."/>
            <person name="Calhoun S."/>
            <person name="Haridas S."/>
            <person name="Kuo A."/>
            <person name="Mondo S."/>
            <person name="Pangilinan J."/>
            <person name="Riley R."/>
            <person name="LaButti K."/>
            <person name="Andreopoulos B."/>
            <person name="Lipzen A."/>
            <person name="Chen C."/>
            <person name="Yan M."/>
            <person name="Daum C."/>
            <person name="Ng V."/>
            <person name="Clum A."/>
            <person name="Steindorff A."/>
            <person name="Ohm R.A."/>
            <person name="Martin F."/>
            <person name="Silar P."/>
            <person name="Natvig D.O."/>
            <person name="Lalanne C."/>
            <person name="Gautier V."/>
            <person name="Ament-Velasquez S.L."/>
            <person name="Kruys A."/>
            <person name="Hutchinson M.I."/>
            <person name="Powell A.J."/>
            <person name="Barry K."/>
            <person name="Miller A.N."/>
            <person name="Grigoriev I.V."/>
            <person name="Debuchy R."/>
            <person name="Gladieux P."/>
            <person name="Hiltunen Thoren M."/>
            <person name="Johannesson H."/>
        </authorList>
    </citation>
    <scope>NUCLEOTIDE SEQUENCE</scope>
    <source>
        <strain evidence="4">CBS 626.80</strain>
    </source>
</reference>
<proteinExistence type="inferred from homology"/>
<dbReference type="PANTHER" id="PTHR10366">
    <property type="entry name" value="NAD DEPENDENT EPIMERASE/DEHYDRATASE"/>
    <property type="match status" value="1"/>
</dbReference>
<comment type="caution">
    <text evidence="4">The sequence shown here is derived from an EMBL/GenBank/DDBJ whole genome shotgun (WGS) entry which is preliminary data.</text>
</comment>
<evidence type="ECO:0000256" key="1">
    <source>
        <dbReference type="ARBA" id="ARBA00023002"/>
    </source>
</evidence>
<dbReference type="InterPro" id="IPR050425">
    <property type="entry name" value="NAD(P)_dehydrat-like"/>
</dbReference>
<organism evidence="4 5">
    <name type="scientific">Pseudoneurospora amorphoporcata</name>
    <dbReference type="NCBI Taxonomy" id="241081"/>
    <lineage>
        <taxon>Eukaryota</taxon>
        <taxon>Fungi</taxon>
        <taxon>Dikarya</taxon>
        <taxon>Ascomycota</taxon>
        <taxon>Pezizomycotina</taxon>
        <taxon>Sordariomycetes</taxon>
        <taxon>Sordariomycetidae</taxon>
        <taxon>Sordariales</taxon>
        <taxon>Sordariaceae</taxon>
        <taxon>Pseudoneurospora</taxon>
    </lineage>
</organism>
<dbReference type="InterPro" id="IPR036291">
    <property type="entry name" value="NAD(P)-bd_dom_sf"/>
</dbReference>
<gene>
    <name evidence="4" type="ORF">QBC32DRAFT_245921</name>
</gene>
<accession>A0AAN6SCB2</accession>
<comment type="similarity">
    <text evidence="2">Belongs to the NAD(P)-dependent epimerase/dehydratase family. Dihydroflavonol-4-reductase subfamily.</text>
</comment>
<evidence type="ECO:0000313" key="4">
    <source>
        <dbReference type="EMBL" id="KAK3948380.1"/>
    </source>
</evidence>
<sequence>MANIPLKITTQDPFIPLNSLILVTGINGLIASHIADQLLAAGYRVRGTVRNKSRCAWVEPFFTSRYGAANRLELVQVPDITAPGIWDAHVAGVSAVITVAGVAWLDDRDVPKAVNQELKCLYGLLHAAKTAGSDTVKAFIYTSSLWAAYTPKVGAPAGTLTEKSWNQEAVALAEDPSIPDAEKGLAPFMAIKVKVEEALWDWVAREKPTFTFNAMLISTVIGPILDPENQSASTAGWVRALYDGKPKQALEVMATLGPSWFIDARDVGRLYLGVLVSGLTGSRVYGFAERFNWKQPLDIFKDLYPEREELVELPGSYQCDESQVLADISLSLLRAIGQERWTSLEESIKDAAESFVSTGQSC</sequence>
<dbReference type="Gene3D" id="3.40.50.720">
    <property type="entry name" value="NAD(P)-binding Rossmann-like Domain"/>
    <property type="match status" value="1"/>
</dbReference>